<dbReference type="Proteomes" id="UP000006906">
    <property type="component" value="Chromosome 3"/>
</dbReference>
<dbReference type="InterPro" id="IPR044691">
    <property type="entry name" value="DCC1_Trx"/>
</dbReference>
<dbReference type="FunCoup" id="A8J306">
    <property type="interactions" value="23"/>
</dbReference>
<dbReference type="RefSeq" id="XP_001695723.1">
    <property type="nucleotide sequence ID" value="XM_001695671.2"/>
</dbReference>
<evidence type="ECO:0008006" key="3">
    <source>
        <dbReference type="Google" id="ProtNLM"/>
    </source>
</evidence>
<dbReference type="OrthoDB" id="441708at2759"/>
<reference evidence="1 2" key="1">
    <citation type="journal article" date="2007" name="Science">
        <title>The Chlamydomonas genome reveals the evolution of key animal and plant functions.</title>
        <authorList>
            <person name="Merchant S.S."/>
            <person name="Prochnik S.E."/>
            <person name="Vallon O."/>
            <person name="Harris E.H."/>
            <person name="Karpowicz S.J."/>
            <person name="Witman G.B."/>
            <person name="Terry A."/>
            <person name="Salamov A."/>
            <person name="Fritz-Laylin L.K."/>
            <person name="Marechal-Drouard L."/>
            <person name="Marshall W.F."/>
            <person name="Qu L.H."/>
            <person name="Nelson D.R."/>
            <person name="Sanderfoot A.A."/>
            <person name="Spalding M.H."/>
            <person name="Kapitonov V.V."/>
            <person name="Ren Q."/>
            <person name="Ferris P."/>
            <person name="Lindquist E."/>
            <person name="Shapiro H."/>
            <person name="Lucas S.M."/>
            <person name="Grimwood J."/>
            <person name="Schmutz J."/>
            <person name="Cardol P."/>
            <person name="Cerutti H."/>
            <person name="Chanfreau G."/>
            <person name="Chen C.L."/>
            <person name="Cognat V."/>
            <person name="Croft M.T."/>
            <person name="Dent R."/>
            <person name="Dutcher S."/>
            <person name="Fernandez E."/>
            <person name="Fukuzawa H."/>
            <person name="Gonzalez-Ballester D."/>
            <person name="Gonzalez-Halphen D."/>
            <person name="Hallmann A."/>
            <person name="Hanikenne M."/>
            <person name="Hippler M."/>
            <person name="Inwood W."/>
            <person name="Jabbari K."/>
            <person name="Kalanon M."/>
            <person name="Kuras R."/>
            <person name="Lefebvre P.A."/>
            <person name="Lemaire S.D."/>
            <person name="Lobanov A.V."/>
            <person name="Lohr M."/>
            <person name="Manuell A."/>
            <person name="Meier I."/>
            <person name="Mets L."/>
            <person name="Mittag M."/>
            <person name="Mittelmeier T."/>
            <person name="Moroney J.V."/>
            <person name="Moseley J."/>
            <person name="Napoli C."/>
            <person name="Nedelcu A.M."/>
            <person name="Niyogi K."/>
            <person name="Novoselov S.V."/>
            <person name="Paulsen I.T."/>
            <person name="Pazour G."/>
            <person name="Purton S."/>
            <person name="Ral J.P."/>
            <person name="Riano-Pachon D.M."/>
            <person name="Riekhof W."/>
            <person name="Rymarquis L."/>
            <person name="Schroda M."/>
            <person name="Stern D."/>
            <person name="Umen J."/>
            <person name="Willows R."/>
            <person name="Wilson N."/>
            <person name="Zimmer S.L."/>
            <person name="Allmer J."/>
            <person name="Balk J."/>
            <person name="Bisova K."/>
            <person name="Chen C.J."/>
            <person name="Elias M."/>
            <person name="Gendler K."/>
            <person name="Hauser C."/>
            <person name="Lamb M.R."/>
            <person name="Ledford H."/>
            <person name="Long J.C."/>
            <person name="Minagawa J."/>
            <person name="Page M.D."/>
            <person name="Pan J."/>
            <person name="Pootakham W."/>
            <person name="Roje S."/>
            <person name="Rose A."/>
            <person name="Stahlberg E."/>
            <person name="Terauchi A.M."/>
            <person name="Yang P."/>
            <person name="Ball S."/>
            <person name="Bowler C."/>
            <person name="Dieckmann C.L."/>
            <person name="Gladyshev V.N."/>
            <person name="Green P."/>
            <person name="Jorgensen R."/>
            <person name="Mayfield S."/>
            <person name="Mueller-Roeber B."/>
            <person name="Rajamani S."/>
            <person name="Sayre R.T."/>
            <person name="Brokstein P."/>
            <person name="Dubchak I."/>
            <person name="Goodstein D."/>
            <person name="Hornick L."/>
            <person name="Huang Y.W."/>
            <person name="Jhaveri J."/>
            <person name="Luo Y."/>
            <person name="Martinez D."/>
            <person name="Ngau W.C."/>
            <person name="Otillar B."/>
            <person name="Poliakov A."/>
            <person name="Porter A."/>
            <person name="Szajkowski L."/>
            <person name="Werner G."/>
            <person name="Zhou K."/>
            <person name="Grigoriev I.V."/>
            <person name="Rokhsar D.S."/>
            <person name="Grossman A.R."/>
        </authorList>
    </citation>
    <scope>NUCLEOTIDE SEQUENCE [LARGE SCALE GENOMIC DNA]</scope>
    <source>
        <strain evidence="2">CC-503</strain>
    </source>
</reference>
<accession>A8J306</accession>
<proteinExistence type="predicted"/>
<dbReference type="InterPro" id="IPR007263">
    <property type="entry name" value="DCC1-like"/>
</dbReference>
<dbReference type="PANTHER" id="PTHR34290">
    <property type="entry name" value="SI:CH73-390P7.2"/>
    <property type="match status" value="1"/>
</dbReference>
<name>A8J306_CHLRE</name>
<keyword evidence="2" id="KW-1185">Reference proteome</keyword>
<dbReference type="PaxDb" id="3055-EDP01510"/>
<gene>
    <name evidence="1" type="ORF">CHLRE_03g145587v5</name>
</gene>
<dbReference type="Gramene" id="PNW84473">
    <property type="protein sequence ID" value="PNW84473"/>
    <property type="gene ID" value="CHLRE_03g145587v5"/>
</dbReference>
<dbReference type="KEGG" id="cre:CHLRE_03g145587v5"/>
<dbReference type="eggNOG" id="ENOG502RXZ4">
    <property type="taxonomic scope" value="Eukaryota"/>
</dbReference>
<dbReference type="GO" id="GO:0015035">
    <property type="term" value="F:protein-disulfide reductase activity"/>
    <property type="evidence" value="ECO:0000318"/>
    <property type="project" value="GO_Central"/>
</dbReference>
<evidence type="ECO:0000313" key="1">
    <source>
        <dbReference type="EMBL" id="PNW84473.1"/>
    </source>
</evidence>
<protein>
    <recommendedName>
        <fullName evidence="3">Thiol-disulphide oxidoreductase DCC</fullName>
    </recommendedName>
</protein>
<organism evidence="1 2">
    <name type="scientific">Chlamydomonas reinhardtii</name>
    <name type="common">Chlamydomonas smithii</name>
    <dbReference type="NCBI Taxonomy" id="3055"/>
    <lineage>
        <taxon>Eukaryota</taxon>
        <taxon>Viridiplantae</taxon>
        <taxon>Chlorophyta</taxon>
        <taxon>core chlorophytes</taxon>
        <taxon>Chlorophyceae</taxon>
        <taxon>CS clade</taxon>
        <taxon>Chlamydomonadales</taxon>
        <taxon>Chlamydomonadaceae</taxon>
        <taxon>Chlamydomonas</taxon>
    </lineage>
</organism>
<dbReference type="AlphaFoldDB" id="A8J306"/>
<dbReference type="InParanoid" id="A8J306"/>
<evidence type="ECO:0000313" key="2">
    <source>
        <dbReference type="Proteomes" id="UP000006906"/>
    </source>
</evidence>
<sequence length="198" mass="21537">MRTMLASTGRVARPAVAQRINALRAPRLVAVRPLASAAGAAPASPSRPSWDIRLLYDGDCPLCLREVDFLRSKNAANKVVFVDIAAADYNPAENAGISFERAMETIHGVTWEGRVLTGVEVFRAVYEAVGLGWVYAITKIPIVLTLANKVYDVWASNRTQLTGREALSVIVERRRLEEAGKASCRTPQTAGAQQQCDV</sequence>
<dbReference type="HOGENOM" id="CLU_086500_2_0_1"/>
<dbReference type="PANTHER" id="PTHR34290:SF2">
    <property type="entry name" value="OS04G0668800 PROTEIN"/>
    <property type="match status" value="1"/>
</dbReference>
<dbReference type="GeneID" id="5721255"/>
<dbReference type="EMBL" id="CM008964">
    <property type="protein sequence ID" value="PNW84473.1"/>
    <property type="molecule type" value="Genomic_DNA"/>
</dbReference>
<dbReference type="Pfam" id="PF04134">
    <property type="entry name" value="DCC1-like"/>
    <property type="match status" value="1"/>
</dbReference>